<dbReference type="UniPathway" id="UPA00241">
    <property type="reaction ID" value="UER00356"/>
</dbReference>
<protein>
    <recommendedName>
        <fullName evidence="5 6">Dephospho-CoA kinase</fullName>
        <ecNumber evidence="5 6">2.7.1.24</ecNumber>
    </recommendedName>
    <alternativeName>
        <fullName evidence="5">Dephosphocoenzyme A kinase</fullName>
    </alternativeName>
</protein>
<dbReference type="EMBL" id="QFPP01000235">
    <property type="protein sequence ID" value="PZQ71839.1"/>
    <property type="molecule type" value="Genomic_DNA"/>
</dbReference>
<organism evidence="7 8">
    <name type="scientific">Variovorax paradoxus</name>
    <dbReference type="NCBI Taxonomy" id="34073"/>
    <lineage>
        <taxon>Bacteria</taxon>
        <taxon>Pseudomonadati</taxon>
        <taxon>Pseudomonadota</taxon>
        <taxon>Betaproteobacteria</taxon>
        <taxon>Burkholderiales</taxon>
        <taxon>Comamonadaceae</taxon>
        <taxon>Variovorax</taxon>
    </lineage>
</organism>
<evidence type="ECO:0000313" key="7">
    <source>
        <dbReference type="EMBL" id="PZQ71839.1"/>
    </source>
</evidence>
<reference evidence="7 8" key="1">
    <citation type="submission" date="2017-08" db="EMBL/GenBank/DDBJ databases">
        <title>Infants hospitalized years apart are colonized by the same room-sourced microbial strains.</title>
        <authorList>
            <person name="Brooks B."/>
            <person name="Olm M.R."/>
            <person name="Firek B.A."/>
            <person name="Baker R."/>
            <person name="Thomas B.C."/>
            <person name="Morowitz M.J."/>
            <person name="Banfield J.F."/>
        </authorList>
    </citation>
    <scope>NUCLEOTIDE SEQUENCE [LARGE SCALE GENOMIC DNA]</scope>
    <source>
        <strain evidence="7">S2_005_003_R2_41</strain>
    </source>
</reference>
<dbReference type="EC" id="2.7.1.24" evidence="5 6"/>
<keyword evidence="5" id="KW-0963">Cytoplasm</keyword>
<proteinExistence type="inferred from homology"/>
<evidence type="ECO:0000256" key="2">
    <source>
        <dbReference type="ARBA" id="ARBA00022741"/>
    </source>
</evidence>
<dbReference type="InterPro" id="IPR027417">
    <property type="entry name" value="P-loop_NTPase"/>
</dbReference>
<keyword evidence="3 5" id="KW-0067">ATP-binding</keyword>
<dbReference type="Pfam" id="PF01121">
    <property type="entry name" value="CoaE"/>
    <property type="match status" value="1"/>
</dbReference>
<dbReference type="CDD" id="cd02022">
    <property type="entry name" value="DPCK"/>
    <property type="match status" value="1"/>
</dbReference>
<dbReference type="InterPro" id="IPR001977">
    <property type="entry name" value="Depp_CoAkinase"/>
</dbReference>
<dbReference type="AlphaFoldDB" id="A0A2W5Q5K9"/>
<evidence type="ECO:0000256" key="5">
    <source>
        <dbReference type="HAMAP-Rule" id="MF_00376"/>
    </source>
</evidence>
<dbReference type="GO" id="GO:0005737">
    <property type="term" value="C:cytoplasm"/>
    <property type="evidence" value="ECO:0007669"/>
    <property type="project" value="UniProtKB-SubCell"/>
</dbReference>
<evidence type="ECO:0000256" key="6">
    <source>
        <dbReference type="NCBIfam" id="TIGR00152"/>
    </source>
</evidence>
<evidence type="ECO:0000256" key="1">
    <source>
        <dbReference type="ARBA" id="ARBA00009018"/>
    </source>
</evidence>
<dbReference type="PANTHER" id="PTHR10695">
    <property type="entry name" value="DEPHOSPHO-COA KINASE-RELATED"/>
    <property type="match status" value="1"/>
</dbReference>
<evidence type="ECO:0000256" key="4">
    <source>
        <dbReference type="ARBA" id="ARBA00022993"/>
    </source>
</evidence>
<dbReference type="Gene3D" id="3.40.50.300">
    <property type="entry name" value="P-loop containing nucleotide triphosphate hydrolases"/>
    <property type="match status" value="1"/>
</dbReference>
<comment type="similarity">
    <text evidence="1 5">Belongs to the CoaE family.</text>
</comment>
<comment type="pathway">
    <text evidence="5">Cofactor biosynthesis; coenzyme A biosynthesis; CoA from (R)-pantothenate: step 5/5.</text>
</comment>
<evidence type="ECO:0000313" key="8">
    <source>
        <dbReference type="Proteomes" id="UP000249135"/>
    </source>
</evidence>
<dbReference type="PANTHER" id="PTHR10695:SF46">
    <property type="entry name" value="BIFUNCTIONAL COENZYME A SYNTHASE-RELATED"/>
    <property type="match status" value="1"/>
</dbReference>
<name>A0A2W5Q5K9_VARPD</name>
<dbReference type="PROSITE" id="PS51219">
    <property type="entry name" value="DPCK"/>
    <property type="match status" value="1"/>
</dbReference>
<dbReference type="SUPFAM" id="SSF52540">
    <property type="entry name" value="P-loop containing nucleoside triphosphate hydrolases"/>
    <property type="match status" value="1"/>
</dbReference>
<feature type="binding site" evidence="5">
    <location>
        <begin position="11"/>
        <end position="16"/>
    </location>
    <ligand>
        <name>ATP</name>
        <dbReference type="ChEBI" id="CHEBI:30616"/>
    </ligand>
</feature>
<keyword evidence="2 5" id="KW-0547">Nucleotide-binding</keyword>
<comment type="function">
    <text evidence="5">Catalyzes the phosphorylation of the 3'-hydroxyl group of dephosphocoenzyme A to form coenzyme A.</text>
</comment>
<keyword evidence="5 7" id="KW-0418">Kinase</keyword>
<dbReference type="GO" id="GO:0005524">
    <property type="term" value="F:ATP binding"/>
    <property type="evidence" value="ECO:0007669"/>
    <property type="project" value="UniProtKB-UniRule"/>
</dbReference>
<comment type="subcellular location">
    <subcellularLocation>
        <location evidence="5">Cytoplasm</location>
    </subcellularLocation>
</comment>
<comment type="catalytic activity">
    <reaction evidence="5">
        <text>3'-dephospho-CoA + ATP = ADP + CoA + H(+)</text>
        <dbReference type="Rhea" id="RHEA:18245"/>
        <dbReference type="ChEBI" id="CHEBI:15378"/>
        <dbReference type="ChEBI" id="CHEBI:30616"/>
        <dbReference type="ChEBI" id="CHEBI:57287"/>
        <dbReference type="ChEBI" id="CHEBI:57328"/>
        <dbReference type="ChEBI" id="CHEBI:456216"/>
        <dbReference type="EC" id="2.7.1.24"/>
    </reaction>
</comment>
<evidence type="ECO:0000256" key="3">
    <source>
        <dbReference type="ARBA" id="ARBA00022840"/>
    </source>
</evidence>
<keyword evidence="4 5" id="KW-0173">Coenzyme A biosynthesis</keyword>
<sequence>MLRIGLTGGIGSGKSTVSALLQARGAAIVDTDAIARSLTVAGGPAMPALVQAFGPEMADATGALDRVRMRERVFADAAAKRVLESILHPLIGAECERQAGVAEAPAVVFDVPLLVESGRWRRLVDKVLVVDASTQTQRERVMARSGWSDDAIRAVIAQQATRAARRAAADAVLFNDGITVQELAGQVQSLWDRWLGAALR</sequence>
<dbReference type="HAMAP" id="MF_00376">
    <property type="entry name" value="Dephospho_CoA_kinase"/>
    <property type="match status" value="1"/>
</dbReference>
<accession>A0A2W5Q5K9</accession>
<dbReference type="GO" id="GO:0015937">
    <property type="term" value="P:coenzyme A biosynthetic process"/>
    <property type="evidence" value="ECO:0007669"/>
    <property type="project" value="UniProtKB-UniRule"/>
</dbReference>
<dbReference type="GO" id="GO:0004140">
    <property type="term" value="F:dephospho-CoA kinase activity"/>
    <property type="evidence" value="ECO:0007669"/>
    <property type="project" value="UniProtKB-UniRule"/>
</dbReference>
<dbReference type="Proteomes" id="UP000249135">
    <property type="component" value="Unassembled WGS sequence"/>
</dbReference>
<comment type="caution">
    <text evidence="7">The sequence shown here is derived from an EMBL/GenBank/DDBJ whole genome shotgun (WGS) entry which is preliminary data.</text>
</comment>
<keyword evidence="5" id="KW-0808">Transferase</keyword>
<dbReference type="NCBIfam" id="TIGR00152">
    <property type="entry name" value="dephospho-CoA kinase"/>
    <property type="match status" value="1"/>
</dbReference>
<gene>
    <name evidence="5" type="primary">coaE</name>
    <name evidence="7" type="ORF">DI563_17115</name>
</gene>